<dbReference type="InterPro" id="IPR001753">
    <property type="entry name" value="Enoyl-CoA_hydra/iso"/>
</dbReference>
<dbReference type="PANTHER" id="PTHR11941:SF54">
    <property type="entry name" value="ENOYL-COA HYDRATASE, MITOCHONDRIAL"/>
    <property type="match status" value="1"/>
</dbReference>
<protein>
    <submittedName>
        <fullName evidence="3">Enoyl-CoA hydratase/isomerase family protein</fullName>
    </submittedName>
</protein>
<dbReference type="InterPro" id="IPR029045">
    <property type="entry name" value="ClpP/crotonase-like_dom_sf"/>
</dbReference>
<evidence type="ECO:0000313" key="4">
    <source>
        <dbReference type="Proteomes" id="UP001596137"/>
    </source>
</evidence>
<organism evidence="3 4">
    <name type="scientific">Sphaerisporangium aureirubrum</name>
    <dbReference type="NCBI Taxonomy" id="1544736"/>
    <lineage>
        <taxon>Bacteria</taxon>
        <taxon>Bacillati</taxon>
        <taxon>Actinomycetota</taxon>
        <taxon>Actinomycetes</taxon>
        <taxon>Streptosporangiales</taxon>
        <taxon>Streptosporangiaceae</taxon>
        <taxon>Sphaerisporangium</taxon>
    </lineage>
</organism>
<evidence type="ECO:0000313" key="3">
    <source>
        <dbReference type="EMBL" id="MFC6083990.1"/>
    </source>
</evidence>
<reference evidence="4" key="1">
    <citation type="journal article" date="2019" name="Int. J. Syst. Evol. Microbiol.">
        <title>The Global Catalogue of Microorganisms (GCM) 10K type strain sequencing project: providing services to taxonomists for standard genome sequencing and annotation.</title>
        <authorList>
            <consortium name="The Broad Institute Genomics Platform"/>
            <consortium name="The Broad Institute Genome Sequencing Center for Infectious Disease"/>
            <person name="Wu L."/>
            <person name="Ma J."/>
        </authorList>
    </citation>
    <scope>NUCLEOTIDE SEQUENCE [LARGE SCALE GENOMIC DNA]</scope>
    <source>
        <strain evidence="4">JCM 30346</strain>
    </source>
</reference>
<dbReference type="EMBL" id="JBHSRF010000036">
    <property type="protein sequence ID" value="MFC6083990.1"/>
    <property type="molecule type" value="Genomic_DNA"/>
</dbReference>
<gene>
    <name evidence="3" type="ORF">ACFP1K_22680</name>
</gene>
<keyword evidence="4" id="KW-1185">Reference proteome</keyword>
<proteinExistence type="inferred from homology"/>
<sequence length="232" mass="24684">MNPSHETIKIRQDGNVLSATFHAPPMNLIGPEVVRDLVALLHELSHPTAPRVVIFESADADFFFPHVDMTKVSEYTAEAAKGGGLGDASLGMLFRKMSQLPVVTIGKLRGRARGAGSEFLLACDMRFASRENAVLGQPEVGLGTPPGAGAIQHLTRLMGRGRALEVVLTSSDFDADLAERYGWVNRAVPDDELDELVTGIAARMSCFPWAGFRVSESGCAGGSAHPGVPCVS</sequence>
<dbReference type="RefSeq" id="WP_380756570.1">
    <property type="nucleotide sequence ID" value="NZ_JBHSRF010000036.1"/>
</dbReference>
<comment type="caution">
    <text evidence="3">The sequence shown here is derived from an EMBL/GenBank/DDBJ whole genome shotgun (WGS) entry which is preliminary data.</text>
</comment>
<accession>A0ABW1NM29</accession>
<dbReference type="SUPFAM" id="SSF52096">
    <property type="entry name" value="ClpP/crotonase"/>
    <property type="match status" value="1"/>
</dbReference>
<comment type="similarity">
    <text evidence="1 2">Belongs to the enoyl-CoA hydratase/isomerase family.</text>
</comment>
<evidence type="ECO:0000256" key="1">
    <source>
        <dbReference type="ARBA" id="ARBA00005254"/>
    </source>
</evidence>
<dbReference type="PANTHER" id="PTHR11941">
    <property type="entry name" value="ENOYL-COA HYDRATASE-RELATED"/>
    <property type="match status" value="1"/>
</dbReference>
<dbReference type="Gene3D" id="3.90.226.10">
    <property type="entry name" value="2-enoyl-CoA Hydratase, Chain A, domain 1"/>
    <property type="match status" value="1"/>
</dbReference>
<dbReference type="PROSITE" id="PS00166">
    <property type="entry name" value="ENOYL_COA_HYDRATASE"/>
    <property type="match status" value="1"/>
</dbReference>
<evidence type="ECO:0000256" key="2">
    <source>
        <dbReference type="RuleBase" id="RU003707"/>
    </source>
</evidence>
<name>A0ABW1NM29_9ACTN</name>
<dbReference type="CDD" id="cd06558">
    <property type="entry name" value="crotonase-like"/>
    <property type="match status" value="1"/>
</dbReference>
<dbReference type="Proteomes" id="UP001596137">
    <property type="component" value="Unassembled WGS sequence"/>
</dbReference>
<dbReference type="InterPro" id="IPR018376">
    <property type="entry name" value="Enoyl-CoA_hyd/isom_CS"/>
</dbReference>
<dbReference type="Pfam" id="PF00378">
    <property type="entry name" value="ECH_1"/>
    <property type="match status" value="1"/>
</dbReference>